<dbReference type="InterPro" id="IPR013482">
    <property type="entry name" value="Molybde_CF_guanTrfase"/>
</dbReference>
<dbReference type="STRING" id="1434072.SAMN05216210_1846"/>
<dbReference type="RefSeq" id="WP_092386219.1">
    <property type="nucleotide sequence ID" value="NZ_LT629787.1"/>
</dbReference>
<name>A0A1H2FW40_9GAMM</name>
<sequence length="192" mass="21230">MAMHHSFQPDGLILAGGRGQRLGGRDKGLMIWRGQPVAAHLSSLLRPLVGELLISCNRNQAMYQAWADRLLADADTDFPGPLAGMLAGLDACRGSHLLVLPCDLPYLDTALLQDLLDLAAQRSQHPVLVRSGQQWQPLLAVLPRESLSALQAAWVTGERSPRRWLSRQQPVFLDLPGDDPRLFNANLPEHWK</sequence>
<keyword evidence="5 8" id="KW-0460">Magnesium</keyword>
<dbReference type="GO" id="GO:0046872">
    <property type="term" value="F:metal ion binding"/>
    <property type="evidence" value="ECO:0007669"/>
    <property type="project" value="UniProtKB-KW"/>
</dbReference>
<evidence type="ECO:0000313" key="10">
    <source>
        <dbReference type="EMBL" id="SDU11547.1"/>
    </source>
</evidence>
<comment type="cofactor">
    <cofactor evidence="8">
        <name>Mg(2+)</name>
        <dbReference type="ChEBI" id="CHEBI:18420"/>
    </cofactor>
</comment>
<feature type="domain" description="MobA-like NTP transferase" evidence="9">
    <location>
        <begin position="11"/>
        <end position="170"/>
    </location>
</feature>
<evidence type="ECO:0000256" key="2">
    <source>
        <dbReference type="ARBA" id="ARBA00022679"/>
    </source>
</evidence>
<feature type="binding site" evidence="8">
    <location>
        <position position="103"/>
    </location>
    <ligand>
        <name>GTP</name>
        <dbReference type="ChEBI" id="CHEBI:37565"/>
    </ligand>
</feature>
<evidence type="ECO:0000256" key="4">
    <source>
        <dbReference type="ARBA" id="ARBA00022741"/>
    </source>
</evidence>
<keyword evidence="11" id="KW-1185">Reference proteome</keyword>
<evidence type="ECO:0000256" key="5">
    <source>
        <dbReference type="ARBA" id="ARBA00022842"/>
    </source>
</evidence>
<keyword evidence="2 8" id="KW-0808">Transferase</keyword>
<evidence type="ECO:0000259" key="9">
    <source>
        <dbReference type="Pfam" id="PF12804"/>
    </source>
</evidence>
<feature type="binding site" evidence="8">
    <location>
        <position position="103"/>
    </location>
    <ligand>
        <name>Mg(2+)</name>
        <dbReference type="ChEBI" id="CHEBI:18420"/>
    </ligand>
</feature>
<proteinExistence type="inferred from homology"/>
<dbReference type="AlphaFoldDB" id="A0A1H2FW40"/>
<keyword evidence="6 8" id="KW-0342">GTP-binding</keyword>
<dbReference type="Gene3D" id="3.90.550.10">
    <property type="entry name" value="Spore Coat Polysaccharide Biosynthesis Protein SpsA, Chain A"/>
    <property type="match status" value="1"/>
</dbReference>
<feature type="binding site" evidence="8">
    <location>
        <position position="27"/>
    </location>
    <ligand>
        <name>GTP</name>
        <dbReference type="ChEBI" id="CHEBI:37565"/>
    </ligand>
</feature>
<comment type="catalytic activity">
    <reaction evidence="8">
        <text>Mo-molybdopterin + GTP + H(+) = Mo-molybdopterin guanine dinucleotide + diphosphate</text>
        <dbReference type="Rhea" id="RHEA:34243"/>
        <dbReference type="ChEBI" id="CHEBI:15378"/>
        <dbReference type="ChEBI" id="CHEBI:33019"/>
        <dbReference type="ChEBI" id="CHEBI:37565"/>
        <dbReference type="ChEBI" id="CHEBI:71302"/>
        <dbReference type="ChEBI" id="CHEBI:71310"/>
        <dbReference type="EC" id="2.7.7.77"/>
    </reaction>
</comment>
<comment type="domain">
    <text evidence="8">The N-terminal domain determines nucleotide recognition and specific binding, while the C-terminal domain determines the specific binding to the target protein.</text>
</comment>
<protein>
    <recommendedName>
        <fullName evidence="8">Molybdenum cofactor guanylyltransferase</fullName>
        <shortName evidence="8">MoCo guanylyltransferase</shortName>
        <ecNumber evidence="8">2.7.7.77</ecNumber>
    </recommendedName>
    <alternativeName>
        <fullName evidence="8">GTP:molybdopterin guanylyltransferase</fullName>
    </alternativeName>
    <alternativeName>
        <fullName evidence="8">Mo-MPT guanylyltransferase</fullName>
    </alternativeName>
    <alternativeName>
        <fullName evidence="8">Molybdopterin guanylyltransferase</fullName>
    </alternativeName>
    <alternativeName>
        <fullName evidence="8">Molybdopterin-guanine dinucleotide synthase</fullName>
        <shortName evidence="8">MGD synthase</shortName>
    </alternativeName>
</protein>
<dbReference type="InterPro" id="IPR029044">
    <property type="entry name" value="Nucleotide-diphossugar_trans"/>
</dbReference>
<dbReference type="EMBL" id="LT629787">
    <property type="protein sequence ID" value="SDU11547.1"/>
    <property type="molecule type" value="Genomic_DNA"/>
</dbReference>
<dbReference type="OrthoDB" id="9788394at2"/>
<keyword evidence="1 8" id="KW-0963">Cytoplasm</keyword>
<dbReference type="HAMAP" id="MF_00316">
    <property type="entry name" value="MobA"/>
    <property type="match status" value="1"/>
</dbReference>
<dbReference type="GO" id="GO:0005525">
    <property type="term" value="F:GTP binding"/>
    <property type="evidence" value="ECO:0007669"/>
    <property type="project" value="UniProtKB-UniRule"/>
</dbReference>
<comment type="subcellular location">
    <subcellularLocation>
        <location evidence="8">Cytoplasm</location>
    </subcellularLocation>
</comment>
<dbReference type="CDD" id="cd02503">
    <property type="entry name" value="MobA"/>
    <property type="match status" value="1"/>
</dbReference>
<evidence type="ECO:0000256" key="3">
    <source>
        <dbReference type="ARBA" id="ARBA00022723"/>
    </source>
</evidence>
<evidence type="ECO:0000256" key="8">
    <source>
        <dbReference type="HAMAP-Rule" id="MF_00316"/>
    </source>
</evidence>
<dbReference type="GO" id="GO:0061603">
    <property type="term" value="F:molybdenum cofactor guanylyltransferase activity"/>
    <property type="evidence" value="ECO:0007669"/>
    <property type="project" value="UniProtKB-EC"/>
</dbReference>
<dbReference type="SUPFAM" id="SSF53448">
    <property type="entry name" value="Nucleotide-diphospho-sugar transferases"/>
    <property type="match status" value="1"/>
</dbReference>
<evidence type="ECO:0000256" key="1">
    <source>
        <dbReference type="ARBA" id="ARBA00022490"/>
    </source>
</evidence>
<dbReference type="PANTHER" id="PTHR19136">
    <property type="entry name" value="MOLYBDENUM COFACTOR GUANYLYLTRANSFERASE"/>
    <property type="match status" value="1"/>
</dbReference>
<keyword evidence="10" id="KW-0548">Nucleotidyltransferase</keyword>
<keyword evidence="4 8" id="KW-0547">Nucleotide-binding</keyword>
<comment type="similarity">
    <text evidence="8">Belongs to the MobA family.</text>
</comment>
<comment type="function">
    <text evidence="8">Transfers a GMP moiety from GTP to Mo-molybdopterin (Mo-MPT) cofactor (Moco or molybdenum cofactor) to form Mo-molybdopterin guanine dinucleotide (Mo-MGD) cofactor.</text>
</comment>
<dbReference type="GO" id="GO:0005737">
    <property type="term" value="C:cytoplasm"/>
    <property type="evidence" value="ECO:0007669"/>
    <property type="project" value="UniProtKB-SubCell"/>
</dbReference>
<dbReference type="PANTHER" id="PTHR19136:SF81">
    <property type="entry name" value="MOLYBDENUM COFACTOR GUANYLYLTRANSFERASE"/>
    <property type="match status" value="1"/>
</dbReference>
<evidence type="ECO:0000256" key="6">
    <source>
        <dbReference type="ARBA" id="ARBA00023134"/>
    </source>
</evidence>
<feature type="binding site" evidence="8">
    <location>
        <begin position="14"/>
        <end position="16"/>
    </location>
    <ligand>
        <name>GTP</name>
        <dbReference type="ChEBI" id="CHEBI:37565"/>
    </ligand>
</feature>
<dbReference type="NCBIfam" id="TIGR02665">
    <property type="entry name" value="molyb_mobA"/>
    <property type="match status" value="1"/>
</dbReference>
<organism evidence="10 11">
    <name type="scientific">Halopseudomonas salegens</name>
    <dbReference type="NCBI Taxonomy" id="1434072"/>
    <lineage>
        <taxon>Bacteria</taxon>
        <taxon>Pseudomonadati</taxon>
        <taxon>Pseudomonadota</taxon>
        <taxon>Gammaproteobacteria</taxon>
        <taxon>Pseudomonadales</taxon>
        <taxon>Pseudomonadaceae</taxon>
        <taxon>Halopseudomonas</taxon>
    </lineage>
</organism>
<evidence type="ECO:0000256" key="7">
    <source>
        <dbReference type="ARBA" id="ARBA00023150"/>
    </source>
</evidence>
<comment type="subunit">
    <text evidence="8">Monomer.</text>
</comment>
<dbReference type="GO" id="GO:1902758">
    <property type="term" value="P:bis(molybdopterin guanine dinucleotide)molybdenum biosynthetic process"/>
    <property type="evidence" value="ECO:0007669"/>
    <property type="project" value="TreeGrafter"/>
</dbReference>
<accession>A0A1H2FW40</accession>
<dbReference type="InterPro" id="IPR025877">
    <property type="entry name" value="MobA-like_NTP_Trfase"/>
</dbReference>
<keyword evidence="3 8" id="KW-0479">Metal-binding</keyword>
<keyword evidence="7 8" id="KW-0501">Molybdenum cofactor biosynthesis</keyword>
<gene>
    <name evidence="8" type="primary">mobA</name>
    <name evidence="10" type="ORF">SAMN05216210_1846</name>
</gene>
<evidence type="ECO:0000313" key="11">
    <source>
        <dbReference type="Proteomes" id="UP000243924"/>
    </source>
</evidence>
<dbReference type="Pfam" id="PF12804">
    <property type="entry name" value="NTP_transf_3"/>
    <property type="match status" value="1"/>
</dbReference>
<reference evidence="11" key="1">
    <citation type="submission" date="2016-10" db="EMBL/GenBank/DDBJ databases">
        <authorList>
            <person name="Varghese N."/>
            <person name="Submissions S."/>
        </authorList>
    </citation>
    <scope>NUCLEOTIDE SEQUENCE [LARGE SCALE GENOMIC DNA]</scope>
    <source>
        <strain evidence="11">CECT 8338</strain>
    </source>
</reference>
<dbReference type="Proteomes" id="UP000243924">
    <property type="component" value="Chromosome I"/>
</dbReference>
<comment type="caution">
    <text evidence="8">Lacks conserved residue(s) required for the propagation of feature annotation.</text>
</comment>
<dbReference type="EC" id="2.7.7.77" evidence="8"/>
<feature type="binding site" evidence="8">
    <location>
        <position position="73"/>
    </location>
    <ligand>
        <name>GTP</name>
        <dbReference type="ChEBI" id="CHEBI:37565"/>
    </ligand>
</feature>